<dbReference type="PANTHER" id="PTHR28259:SF1">
    <property type="entry name" value="FLUORIDE EXPORT PROTEIN 1-RELATED"/>
    <property type="match status" value="1"/>
</dbReference>
<comment type="subcellular location">
    <subcellularLocation>
        <location evidence="2">Cell membrane</location>
        <topology evidence="2">Multi-pass membrane protein</topology>
    </subcellularLocation>
</comment>
<evidence type="ECO:0000256" key="1">
    <source>
        <dbReference type="ARBA" id="ARBA00002598"/>
    </source>
</evidence>
<proteinExistence type="inferred from homology"/>
<name>A0A067TKC3_GALM3</name>
<evidence type="ECO:0000313" key="10">
    <source>
        <dbReference type="EMBL" id="KDR83680.1"/>
    </source>
</evidence>
<evidence type="ECO:0000256" key="3">
    <source>
        <dbReference type="ARBA" id="ARBA00022475"/>
    </source>
</evidence>
<dbReference type="OrthoDB" id="409792at2759"/>
<gene>
    <name evidence="10" type="ORF">GALMADRAFT_236012</name>
</gene>
<dbReference type="Proteomes" id="UP000027222">
    <property type="component" value="Unassembled WGS sequence"/>
</dbReference>
<comment type="function">
    <text evidence="1">Fluoride channel required for the rapid expulsion of cytoplasmic fluoride.</text>
</comment>
<dbReference type="AlphaFoldDB" id="A0A067TKC3"/>
<evidence type="ECO:0000256" key="6">
    <source>
        <dbReference type="ARBA" id="ARBA00023136"/>
    </source>
</evidence>
<feature type="transmembrane region" description="Helical" evidence="9">
    <location>
        <begin position="47"/>
        <end position="71"/>
    </location>
</feature>
<dbReference type="EMBL" id="KL142368">
    <property type="protein sequence ID" value="KDR83680.1"/>
    <property type="molecule type" value="Genomic_DNA"/>
</dbReference>
<sequence>MAPDKLENLNFRAEAEGLETSEAERIDRPPSVDEGIRPSKVYEPLSFPVIVLLMPASVFGVLARLGIIALMTYDGRSVFPLAYVQAVGCLFMGMGLRLKEPIGQFYGPLYTALTTGFCGSLTTFSSWQLDVFNSWINAGQDSRGGLRDFVDGVGNSTITLSVSLGSLAFGYGIASRLAAYFHRPRFLRRSIRYSISCLSVLIYMATFFTYFFLPASFRHKATAALIFSFPGALTRYLLSISLNQRSKVLPIGTLTANTLGTALLAAFHVLQSTPNPPSQNACSILQGLADGFCGSLTTVSTFAAEAREFPTRKACRYVAVSWFMGQAMMLLIFGSSIWTGRAKEQITCTYHY</sequence>
<feature type="transmembrane region" description="Helical" evidence="9">
    <location>
        <begin position="317"/>
        <end position="338"/>
    </location>
</feature>
<dbReference type="GO" id="GO:0005886">
    <property type="term" value="C:plasma membrane"/>
    <property type="evidence" value="ECO:0007669"/>
    <property type="project" value="UniProtKB-SubCell"/>
</dbReference>
<evidence type="ECO:0000256" key="8">
    <source>
        <dbReference type="ARBA" id="ARBA00035585"/>
    </source>
</evidence>
<dbReference type="PANTHER" id="PTHR28259">
    <property type="entry name" value="FLUORIDE EXPORT PROTEIN 1-RELATED"/>
    <property type="match status" value="1"/>
</dbReference>
<evidence type="ECO:0000256" key="7">
    <source>
        <dbReference type="ARBA" id="ARBA00035120"/>
    </source>
</evidence>
<dbReference type="GO" id="GO:1903425">
    <property type="term" value="F:fluoride transmembrane transporter activity"/>
    <property type="evidence" value="ECO:0007669"/>
    <property type="project" value="TreeGrafter"/>
</dbReference>
<feature type="transmembrane region" description="Helical" evidence="9">
    <location>
        <begin position="77"/>
        <end position="96"/>
    </location>
</feature>
<evidence type="ECO:0000256" key="4">
    <source>
        <dbReference type="ARBA" id="ARBA00022692"/>
    </source>
</evidence>
<feature type="transmembrane region" description="Helical" evidence="9">
    <location>
        <begin position="158"/>
        <end position="181"/>
    </location>
</feature>
<accession>A0A067TKC3</accession>
<feature type="transmembrane region" description="Helical" evidence="9">
    <location>
        <begin position="219"/>
        <end position="238"/>
    </location>
</feature>
<dbReference type="STRING" id="685588.A0A067TKC3"/>
<keyword evidence="6 9" id="KW-0472">Membrane</keyword>
<reference evidence="11" key="1">
    <citation type="journal article" date="2014" name="Proc. Natl. Acad. Sci. U.S.A.">
        <title>Extensive sampling of basidiomycete genomes demonstrates inadequacy of the white-rot/brown-rot paradigm for wood decay fungi.</title>
        <authorList>
            <person name="Riley R."/>
            <person name="Salamov A.A."/>
            <person name="Brown D.W."/>
            <person name="Nagy L.G."/>
            <person name="Floudas D."/>
            <person name="Held B.W."/>
            <person name="Levasseur A."/>
            <person name="Lombard V."/>
            <person name="Morin E."/>
            <person name="Otillar R."/>
            <person name="Lindquist E.A."/>
            <person name="Sun H."/>
            <person name="LaButti K.M."/>
            <person name="Schmutz J."/>
            <person name="Jabbour D."/>
            <person name="Luo H."/>
            <person name="Baker S.E."/>
            <person name="Pisabarro A.G."/>
            <person name="Walton J.D."/>
            <person name="Blanchette R.A."/>
            <person name="Henrissat B."/>
            <person name="Martin F."/>
            <person name="Cullen D."/>
            <person name="Hibbett D.S."/>
            <person name="Grigoriev I.V."/>
        </authorList>
    </citation>
    <scope>NUCLEOTIDE SEQUENCE [LARGE SCALE GENOMIC DNA]</scope>
    <source>
        <strain evidence="11">CBS 339.88</strain>
    </source>
</reference>
<evidence type="ECO:0008006" key="12">
    <source>
        <dbReference type="Google" id="ProtNLM"/>
    </source>
</evidence>
<evidence type="ECO:0000256" key="9">
    <source>
        <dbReference type="SAM" id="Phobius"/>
    </source>
</evidence>
<protein>
    <recommendedName>
        <fullName evidence="12">Fluoride ion transporter CrcB</fullName>
    </recommendedName>
</protein>
<dbReference type="HOGENOM" id="CLU_030507_1_0_1"/>
<keyword evidence="3" id="KW-1003">Cell membrane</keyword>
<keyword evidence="5 9" id="KW-1133">Transmembrane helix</keyword>
<dbReference type="Pfam" id="PF02537">
    <property type="entry name" value="CRCB"/>
    <property type="match status" value="2"/>
</dbReference>
<dbReference type="InterPro" id="IPR003691">
    <property type="entry name" value="FluC"/>
</dbReference>
<comment type="similarity">
    <text evidence="7">Belongs to the fluoride channel Fluc/FEX (TC 1.A.43) family.</text>
</comment>
<keyword evidence="4 9" id="KW-0812">Transmembrane</keyword>
<feature type="transmembrane region" description="Helical" evidence="9">
    <location>
        <begin position="193"/>
        <end position="213"/>
    </location>
</feature>
<evidence type="ECO:0000256" key="2">
    <source>
        <dbReference type="ARBA" id="ARBA00004651"/>
    </source>
</evidence>
<feature type="transmembrane region" description="Helical" evidence="9">
    <location>
        <begin position="108"/>
        <end position="127"/>
    </location>
</feature>
<evidence type="ECO:0000256" key="5">
    <source>
        <dbReference type="ARBA" id="ARBA00022989"/>
    </source>
</evidence>
<evidence type="ECO:0000313" key="11">
    <source>
        <dbReference type="Proteomes" id="UP000027222"/>
    </source>
</evidence>
<keyword evidence="11" id="KW-1185">Reference proteome</keyword>
<organism evidence="10 11">
    <name type="scientific">Galerina marginata (strain CBS 339.88)</name>
    <dbReference type="NCBI Taxonomy" id="685588"/>
    <lineage>
        <taxon>Eukaryota</taxon>
        <taxon>Fungi</taxon>
        <taxon>Dikarya</taxon>
        <taxon>Basidiomycota</taxon>
        <taxon>Agaricomycotina</taxon>
        <taxon>Agaricomycetes</taxon>
        <taxon>Agaricomycetidae</taxon>
        <taxon>Agaricales</taxon>
        <taxon>Agaricineae</taxon>
        <taxon>Strophariaceae</taxon>
        <taxon>Galerina</taxon>
    </lineage>
</organism>
<comment type="catalytic activity">
    <reaction evidence="8">
        <text>fluoride(in) = fluoride(out)</text>
        <dbReference type="Rhea" id="RHEA:76159"/>
        <dbReference type="ChEBI" id="CHEBI:17051"/>
    </reaction>
    <physiologicalReaction direction="left-to-right" evidence="8">
        <dbReference type="Rhea" id="RHEA:76160"/>
    </physiologicalReaction>
</comment>